<keyword evidence="1" id="KW-0472">Membrane</keyword>
<dbReference type="Gene3D" id="2.60.40.10">
    <property type="entry name" value="Immunoglobulins"/>
    <property type="match status" value="1"/>
</dbReference>
<feature type="transmembrane region" description="Helical" evidence="1">
    <location>
        <begin position="18"/>
        <end position="41"/>
    </location>
</feature>
<dbReference type="Proteomes" id="UP001597229">
    <property type="component" value="Unassembled WGS sequence"/>
</dbReference>
<feature type="transmembrane region" description="Helical" evidence="1">
    <location>
        <begin position="53"/>
        <end position="76"/>
    </location>
</feature>
<name>A0ABW3VXJ3_9ACTN</name>
<dbReference type="EMBL" id="JBHTLX010000008">
    <property type="protein sequence ID" value="MFD1247632.1"/>
    <property type="molecule type" value="Genomic_DNA"/>
</dbReference>
<evidence type="ECO:0000259" key="2">
    <source>
        <dbReference type="Pfam" id="PF16640"/>
    </source>
</evidence>
<dbReference type="InterPro" id="IPR013783">
    <property type="entry name" value="Ig-like_fold"/>
</dbReference>
<evidence type="ECO:0000313" key="4">
    <source>
        <dbReference type="Proteomes" id="UP001597229"/>
    </source>
</evidence>
<sequence length="317" mass="32732">MTTAPPPVRATGRAPARAVVAAVPGVLLLATGGLLVVQVGLHRVAVVLTASGLWLVACGLASASVNHGALPLLLALYPTSRLPRARRARWPAVAAVVLSAVPAAIRIAMPWSAYESVFGVVPWVVRAGEDGGWGLPKLAPLGETSISGISRVGQVLSADTPTYPATATTTYQWLRNGSPIAGATKATYRLAEADAGARISVRIAVRAPGYIDHTAVSPQTSAVVRTGASIATSAKAKAGRKGAFTVTVRASGVEPTGVVRVRRGTRYVGTARVLADGAVRFTLARQPKGKQTYVLEYGGSAGVTPTSAKVRVRVRVR</sequence>
<evidence type="ECO:0000256" key="1">
    <source>
        <dbReference type="SAM" id="Phobius"/>
    </source>
</evidence>
<keyword evidence="4" id="KW-1185">Reference proteome</keyword>
<gene>
    <name evidence="3" type="ORF">ACFQ3F_07520</name>
</gene>
<dbReference type="Pfam" id="PF16640">
    <property type="entry name" value="Big_3_5"/>
    <property type="match status" value="1"/>
</dbReference>
<feature type="domain" description="Bacterial Ig-like" evidence="2">
    <location>
        <begin position="231"/>
        <end position="314"/>
    </location>
</feature>
<dbReference type="Gene3D" id="2.60.40.2700">
    <property type="match status" value="1"/>
</dbReference>
<protein>
    <submittedName>
        <fullName evidence="3">Ig-like domain repeat protein</fullName>
    </submittedName>
</protein>
<evidence type="ECO:0000313" key="3">
    <source>
        <dbReference type="EMBL" id="MFD1247632.1"/>
    </source>
</evidence>
<reference evidence="4" key="1">
    <citation type="journal article" date="2019" name="Int. J. Syst. Evol. Microbiol.">
        <title>The Global Catalogue of Microorganisms (GCM) 10K type strain sequencing project: providing services to taxonomists for standard genome sequencing and annotation.</title>
        <authorList>
            <consortium name="The Broad Institute Genomics Platform"/>
            <consortium name="The Broad Institute Genome Sequencing Center for Infectious Disease"/>
            <person name="Wu L."/>
            <person name="Ma J."/>
        </authorList>
    </citation>
    <scope>NUCLEOTIDE SEQUENCE [LARGE SCALE GENOMIC DNA]</scope>
    <source>
        <strain evidence="4">CCUG 52478</strain>
    </source>
</reference>
<dbReference type="RefSeq" id="WP_367920888.1">
    <property type="nucleotide sequence ID" value="NZ_BAABAC010000037.1"/>
</dbReference>
<accession>A0ABW3VXJ3</accession>
<comment type="caution">
    <text evidence="3">The sequence shown here is derived from an EMBL/GenBank/DDBJ whole genome shotgun (WGS) entry which is preliminary data.</text>
</comment>
<organism evidence="3 4">
    <name type="scientific">Nocardioides ginsengisoli</name>
    <dbReference type="NCBI Taxonomy" id="363868"/>
    <lineage>
        <taxon>Bacteria</taxon>
        <taxon>Bacillati</taxon>
        <taxon>Actinomycetota</taxon>
        <taxon>Actinomycetes</taxon>
        <taxon>Propionibacteriales</taxon>
        <taxon>Nocardioidaceae</taxon>
        <taxon>Nocardioides</taxon>
    </lineage>
</organism>
<proteinExistence type="predicted"/>
<keyword evidence="1" id="KW-1133">Transmembrane helix</keyword>
<dbReference type="InterPro" id="IPR032109">
    <property type="entry name" value="Big_3_5"/>
</dbReference>
<keyword evidence="1" id="KW-0812">Transmembrane</keyword>